<protein>
    <submittedName>
        <fullName evidence="1">Uncharacterized protein</fullName>
    </submittedName>
</protein>
<sequence length="386" mass="42888">MPRKYVRKVGAKPRGMWTEDALLAAFEELRQKKCSINEISQAAGFPITRDMPRRLAFEFAEKLVVKHNFDKETRKAGPHWLQSFLERHSELSVRQAEGLSVTRVQGLNRKEVDKMFKLLLQILTKHDLINKPDRIFNIDETVITTKGAKSVHSVTSGEKGETVSIVACCNAAGNFLPPVVIIKGVNKKPEFQDGLPPGSEVYMNKKSAYINAELFQKWLIQHFVPRKPQGKVILVLDGACGIYPYNPAAIPESFFAISDLSNGVCNEQENVSNNECGGLLDPSCSSPTLLNLEDGEIRVSRTLAQILSSTPPNLDVNHETSGSLNTEKQNLPDSPSLLSQQSGPSSFTGQLDAEIEKETPSKHLQEYSPIPKIPVPLYRRGKQLQC</sequence>
<gene>
    <name evidence="1" type="ORF">K1T71_011620</name>
</gene>
<accession>A0ACC1CLQ3</accession>
<evidence type="ECO:0000313" key="1">
    <source>
        <dbReference type="EMBL" id="KAJ0172481.1"/>
    </source>
</evidence>
<reference evidence="1 2" key="1">
    <citation type="journal article" date="2021" name="Front. Genet.">
        <title>Chromosome-Level Genome Assembly Reveals Significant Gene Expansion in the Toll and IMD Signaling Pathways of Dendrolimus kikuchii.</title>
        <authorList>
            <person name="Zhou J."/>
            <person name="Wu P."/>
            <person name="Xiong Z."/>
            <person name="Liu N."/>
            <person name="Zhao N."/>
            <person name="Ji M."/>
            <person name="Qiu Y."/>
            <person name="Yang B."/>
        </authorList>
    </citation>
    <scope>NUCLEOTIDE SEQUENCE [LARGE SCALE GENOMIC DNA]</scope>
    <source>
        <strain evidence="1">Ann1</strain>
    </source>
</reference>
<name>A0ACC1CLQ3_9NEOP</name>
<dbReference type="EMBL" id="CM034407">
    <property type="protein sequence ID" value="KAJ0172481.1"/>
    <property type="molecule type" value="Genomic_DNA"/>
</dbReference>
<organism evidence="1 2">
    <name type="scientific">Dendrolimus kikuchii</name>
    <dbReference type="NCBI Taxonomy" id="765133"/>
    <lineage>
        <taxon>Eukaryota</taxon>
        <taxon>Metazoa</taxon>
        <taxon>Ecdysozoa</taxon>
        <taxon>Arthropoda</taxon>
        <taxon>Hexapoda</taxon>
        <taxon>Insecta</taxon>
        <taxon>Pterygota</taxon>
        <taxon>Neoptera</taxon>
        <taxon>Endopterygota</taxon>
        <taxon>Lepidoptera</taxon>
        <taxon>Glossata</taxon>
        <taxon>Ditrysia</taxon>
        <taxon>Bombycoidea</taxon>
        <taxon>Lasiocampidae</taxon>
        <taxon>Dendrolimus</taxon>
    </lineage>
</organism>
<proteinExistence type="predicted"/>
<evidence type="ECO:0000313" key="2">
    <source>
        <dbReference type="Proteomes" id="UP000824533"/>
    </source>
</evidence>
<dbReference type="Proteomes" id="UP000824533">
    <property type="component" value="Linkage Group LG21"/>
</dbReference>
<keyword evidence="2" id="KW-1185">Reference proteome</keyword>
<comment type="caution">
    <text evidence="1">The sequence shown here is derived from an EMBL/GenBank/DDBJ whole genome shotgun (WGS) entry which is preliminary data.</text>
</comment>